<accession>A0A8H2WDI7</accession>
<reference evidence="3" key="1">
    <citation type="submission" date="2021-01" db="EMBL/GenBank/DDBJ databases">
        <authorList>
            <person name="Kaushik A."/>
        </authorList>
    </citation>
    <scope>NUCLEOTIDE SEQUENCE</scope>
    <source>
        <strain evidence="3">AG1-1C</strain>
    </source>
</reference>
<evidence type="ECO:0000313" key="4">
    <source>
        <dbReference type="Proteomes" id="UP000663846"/>
    </source>
</evidence>
<evidence type="ECO:0000313" key="3">
    <source>
        <dbReference type="EMBL" id="CAE6371502.1"/>
    </source>
</evidence>
<dbReference type="EMBL" id="CAJMWS010000141">
    <property type="protein sequence ID" value="CAE6371502.1"/>
    <property type="molecule type" value="Genomic_DNA"/>
</dbReference>
<proteinExistence type="predicted"/>
<evidence type="ECO:0000256" key="1">
    <source>
        <dbReference type="ARBA" id="ARBA00022737"/>
    </source>
</evidence>
<dbReference type="AlphaFoldDB" id="A0A8H2WDI7"/>
<name>A0A8H2WDI7_9AGAM</name>
<sequence length="109" mass="12243">MTAIAYQLAQYSVPFEHELYESTSTNPDILSQDALGRYKHMIQGPLSKTKDGIPESALIVIDGLDECEQGAGRTVLDILVQRSKELPLKIMITSRKKPESYDWNIVGIY</sequence>
<protein>
    <recommendedName>
        <fullName evidence="2">Nephrocystin 3-like N-terminal domain-containing protein</fullName>
    </recommendedName>
</protein>
<keyword evidence="1" id="KW-0677">Repeat</keyword>
<comment type="caution">
    <text evidence="3">The sequence shown here is derived from an EMBL/GenBank/DDBJ whole genome shotgun (WGS) entry which is preliminary data.</text>
</comment>
<dbReference type="InterPro" id="IPR056884">
    <property type="entry name" value="NPHP3-like_N"/>
</dbReference>
<dbReference type="Pfam" id="PF24883">
    <property type="entry name" value="NPHP3_N"/>
    <property type="match status" value="1"/>
</dbReference>
<organism evidence="3 4">
    <name type="scientific">Rhizoctonia solani</name>
    <dbReference type="NCBI Taxonomy" id="456999"/>
    <lineage>
        <taxon>Eukaryota</taxon>
        <taxon>Fungi</taxon>
        <taxon>Dikarya</taxon>
        <taxon>Basidiomycota</taxon>
        <taxon>Agaricomycotina</taxon>
        <taxon>Agaricomycetes</taxon>
        <taxon>Cantharellales</taxon>
        <taxon>Ceratobasidiaceae</taxon>
        <taxon>Rhizoctonia</taxon>
    </lineage>
</organism>
<feature type="domain" description="Nephrocystin 3-like N-terminal" evidence="2">
    <location>
        <begin position="2"/>
        <end position="95"/>
    </location>
</feature>
<gene>
    <name evidence="3" type="ORF">RDB_LOCUS26600</name>
</gene>
<evidence type="ECO:0000259" key="2">
    <source>
        <dbReference type="Pfam" id="PF24883"/>
    </source>
</evidence>
<dbReference type="Proteomes" id="UP000663846">
    <property type="component" value="Unassembled WGS sequence"/>
</dbReference>